<reference evidence="2 3" key="1">
    <citation type="submission" date="2020-09" db="EMBL/GenBank/DDBJ databases">
        <title>De no assembly of potato wild relative species, Solanum commersonii.</title>
        <authorList>
            <person name="Cho K."/>
        </authorList>
    </citation>
    <scope>NUCLEOTIDE SEQUENCE [LARGE SCALE GENOMIC DNA]</scope>
    <source>
        <strain evidence="2">LZ3.2</strain>
        <tissue evidence="2">Leaf</tissue>
    </source>
</reference>
<evidence type="ECO:0000256" key="1">
    <source>
        <dbReference type="SAM" id="Phobius"/>
    </source>
</evidence>
<sequence>MEKKQKGFWVWFAGLSKRENRWGFGFVPVVSVEGYLWFIWWYGFLMLCCGGSMVVGTMLSCCYSPDYLQKQTKIDKGEGEGKHWRAAGSILNGVFAGDSVWSRFKGLVLKNGKETKGVLGLVH</sequence>
<feature type="transmembrane region" description="Helical" evidence="1">
    <location>
        <begin position="21"/>
        <end position="38"/>
    </location>
</feature>
<dbReference type="Proteomes" id="UP000824120">
    <property type="component" value="Chromosome 7"/>
</dbReference>
<comment type="caution">
    <text evidence="2">The sequence shown here is derived from an EMBL/GenBank/DDBJ whole genome shotgun (WGS) entry which is preliminary data.</text>
</comment>
<keyword evidence="1" id="KW-1133">Transmembrane helix</keyword>
<dbReference type="AlphaFoldDB" id="A0A9J5Y5U0"/>
<protein>
    <submittedName>
        <fullName evidence="2">Uncharacterized protein</fullName>
    </submittedName>
</protein>
<accession>A0A9J5Y5U0</accession>
<proteinExistence type="predicted"/>
<keyword evidence="1" id="KW-0812">Transmembrane</keyword>
<name>A0A9J5Y5U0_SOLCO</name>
<dbReference type="EMBL" id="JACXVP010000007">
    <property type="protein sequence ID" value="KAG5594430.1"/>
    <property type="molecule type" value="Genomic_DNA"/>
</dbReference>
<keyword evidence="1" id="KW-0472">Membrane</keyword>
<dbReference type="OrthoDB" id="10407878at2759"/>
<keyword evidence="3" id="KW-1185">Reference proteome</keyword>
<gene>
    <name evidence="2" type="ORF">H5410_035662</name>
</gene>
<evidence type="ECO:0000313" key="2">
    <source>
        <dbReference type="EMBL" id="KAG5594430.1"/>
    </source>
</evidence>
<evidence type="ECO:0000313" key="3">
    <source>
        <dbReference type="Proteomes" id="UP000824120"/>
    </source>
</evidence>
<organism evidence="2 3">
    <name type="scientific">Solanum commersonii</name>
    <name type="common">Commerson's wild potato</name>
    <name type="synonym">Commerson's nightshade</name>
    <dbReference type="NCBI Taxonomy" id="4109"/>
    <lineage>
        <taxon>Eukaryota</taxon>
        <taxon>Viridiplantae</taxon>
        <taxon>Streptophyta</taxon>
        <taxon>Embryophyta</taxon>
        <taxon>Tracheophyta</taxon>
        <taxon>Spermatophyta</taxon>
        <taxon>Magnoliopsida</taxon>
        <taxon>eudicotyledons</taxon>
        <taxon>Gunneridae</taxon>
        <taxon>Pentapetalae</taxon>
        <taxon>asterids</taxon>
        <taxon>lamiids</taxon>
        <taxon>Solanales</taxon>
        <taxon>Solanaceae</taxon>
        <taxon>Solanoideae</taxon>
        <taxon>Solaneae</taxon>
        <taxon>Solanum</taxon>
    </lineage>
</organism>